<protein>
    <recommendedName>
        <fullName evidence="5">Virulence factor</fullName>
    </recommendedName>
</protein>
<comment type="caution">
    <text evidence="3">The sequence shown here is derived from an EMBL/GenBank/DDBJ whole genome shotgun (WGS) entry which is preliminary data.</text>
</comment>
<keyword evidence="4" id="KW-1185">Reference proteome</keyword>
<organism evidence="3 4">
    <name type="scientific">Advenella faeciporci</name>
    <dbReference type="NCBI Taxonomy" id="797535"/>
    <lineage>
        <taxon>Bacteria</taxon>
        <taxon>Pseudomonadati</taxon>
        <taxon>Pseudomonadota</taxon>
        <taxon>Betaproteobacteria</taxon>
        <taxon>Burkholderiales</taxon>
        <taxon>Alcaligenaceae</taxon>
    </lineage>
</organism>
<gene>
    <name evidence="3" type="ORF">GCM10011450_23250</name>
</gene>
<sequence length="96" mass="11286">MKKLLLPFFTAATLGMGTAANAQINVDIGIGLPGVVVERPHRHYAPPPVVYVERPRHIRPRSVYYYDDHPRHSRKYHKKHFKKHGHPHHRHYRGRD</sequence>
<feature type="chain" id="PRO_5038010709" description="Virulence factor" evidence="2">
    <location>
        <begin position="23"/>
        <end position="96"/>
    </location>
</feature>
<feature type="signal peptide" evidence="2">
    <location>
        <begin position="1"/>
        <end position="22"/>
    </location>
</feature>
<proteinExistence type="predicted"/>
<evidence type="ECO:0000256" key="1">
    <source>
        <dbReference type="SAM" id="MobiDB-lite"/>
    </source>
</evidence>
<evidence type="ECO:0000256" key="2">
    <source>
        <dbReference type="SAM" id="SignalP"/>
    </source>
</evidence>
<evidence type="ECO:0000313" key="4">
    <source>
        <dbReference type="Proteomes" id="UP000608345"/>
    </source>
</evidence>
<accession>A0A918JPC0</accession>
<name>A0A918JPC0_9BURK</name>
<dbReference type="EMBL" id="BMYS01000018">
    <property type="protein sequence ID" value="GGW92452.1"/>
    <property type="molecule type" value="Genomic_DNA"/>
</dbReference>
<evidence type="ECO:0000313" key="3">
    <source>
        <dbReference type="EMBL" id="GGW92452.1"/>
    </source>
</evidence>
<dbReference type="AlphaFoldDB" id="A0A918JPC0"/>
<dbReference type="Proteomes" id="UP000608345">
    <property type="component" value="Unassembled WGS sequence"/>
</dbReference>
<reference evidence="3" key="1">
    <citation type="journal article" date="2014" name="Int. J. Syst. Evol. Microbiol.">
        <title>Complete genome sequence of Corynebacterium casei LMG S-19264T (=DSM 44701T), isolated from a smear-ripened cheese.</title>
        <authorList>
            <consortium name="US DOE Joint Genome Institute (JGI-PGF)"/>
            <person name="Walter F."/>
            <person name="Albersmeier A."/>
            <person name="Kalinowski J."/>
            <person name="Ruckert C."/>
        </authorList>
    </citation>
    <scope>NUCLEOTIDE SEQUENCE</scope>
    <source>
        <strain evidence="3">KCTC 23732</strain>
    </source>
</reference>
<feature type="region of interest" description="Disordered" evidence="1">
    <location>
        <begin position="75"/>
        <end position="96"/>
    </location>
</feature>
<keyword evidence="2" id="KW-0732">Signal</keyword>
<reference evidence="3" key="2">
    <citation type="submission" date="2020-09" db="EMBL/GenBank/DDBJ databases">
        <authorList>
            <person name="Sun Q."/>
            <person name="Kim S."/>
        </authorList>
    </citation>
    <scope>NUCLEOTIDE SEQUENCE</scope>
    <source>
        <strain evidence="3">KCTC 23732</strain>
    </source>
</reference>
<dbReference type="RefSeq" id="WP_189385667.1">
    <property type="nucleotide sequence ID" value="NZ_BAABFY010000012.1"/>
</dbReference>
<evidence type="ECO:0008006" key="5">
    <source>
        <dbReference type="Google" id="ProtNLM"/>
    </source>
</evidence>